<dbReference type="Proteomes" id="UP000054815">
    <property type="component" value="Unassembled WGS sequence"/>
</dbReference>
<dbReference type="AlphaFoldDB" id="A0A0V0XDY5"/>
<dbReference type="EMBL" id="JYDU01000425">
    <property type="protein sequence ID" value="KRX86207.1"/>
    <property type="molecule type" value="Genomic_DNA"/>
</dbReference>
<name>A0A0V0XDY5_TRIPS</name>
<dbReference type="STRING" id="6337.A0A0V0XDY5"/>
<reference evidence="1 3" key="1">
    <citation type="submission" date="2015-01" db="EMBL/GenBank/DDBJ databases">
        <title>Evolution of Trichinella species and genotypes.</title>
        <authorList>
            <person name="Korhonen P.K."/>
            <person name="Edoardo P."/>
            <person name="Giuseppe L.R."/>
            <person name="Gasser R.B."/>
        </authorList>
    </citation>
    <scope>NUCLEOTIDE SEQUENCE [LARGE SCALE GENOMIC DNA]</scope>
    <source>
        <strain evidence="1">ISS141</strain>
    </source>
</reference>
<evidence type="ECO:0000313" key="2">
    <source>
        <dbReference type="EMBL" id="KRX86208.1"/>
    </source>
</evidence>
<protein>
    <recommendedName>
        <fullName evidence="4">WAP domain-containing protein</fullName>
    </recommendedName>
</protein>
<dbReference type="EMBL" id="JYDU01000425">
    <property type="protein sequence ID" value="KRX86208.1"/>
    <property type="molecule type" value="Genomic_DNA"/>
</dbReference>
<evidence type="ECO:0000313" key="3">
    <source>
        <dbReference type="Proteomes" id="UP000054815"/>
    </source>
</evidence>
<dbReference type="SMART" id="SM00289">
    <property type="entry name" value="WR1"/>
    <property type="match status" value="3"/>
</dbReference>
<accession>A0A0V0XDY5</accession>
<sequence length="155" mass="16362">MEGGYLGGRPHPPLGKIYATLTNPRGLVSAGKDNLCSSGELSMRACSEGCSDNQQCENGYCCSVQLPVCPLGGLALTDCKSGCKANYACFKNGCCPLPNCPNGQLPVDWCSEDGKCPVNYVCLNKVCCRPTVAQSDSSSTDAISYFLNRVRALTS</sequence>
<evidence type="ECO:0008006" key="4">
    <source>
        <dbReference type="Google" id="ProtNLM"/>
    </source>
</evidence>
<organism evidence="1 3">
    <name type="scientific">Trichinella pseudospiralis</name>
    <name type="common">Parasitic roundworm</name>
    <dbReference type="NCBI Taxonomy" id="6337"/>
    <lineage>
        <taxon>Eukaryota</taxon>
        <taxon>Metazoa</taxon>
        <taxon>Ecdysozoa</taxon>
        <taxon>Nematoda</taxon>
        <taxon>Enoplea</taxon>
        <taxon>Dorylaimia</taxon>
        <taxon>Trichinellida</taxon>
        <taxon>Trichinellidae</taxon>
        <taxon>Trichinella</taxon>
    </lineage>
</organism>
<comment type="caution">
    <text evidence="1">The sequence shown here is derived from an EMBL/GenBank/DDBJ whole genome shotgun (WGS) entry which is preliminary data.</text>
</comment>
<dbReference type="InterPro" id="IPR006150">
    <property type="entry name" value="Cys_repeat_1"/>
</dbReference>
<gene>
    <name evidence="2" type="ORF">T4E_6635</name>
    <name evidence="1" type="ORF">T4E_6902</name>
</gene>
<proteinExistence type="predicted"/>
<evidence type="ECO:0000313" key="1">
    <source>
        <dbReference type="EMBL" id="KRX86207.1"/>
    </source>
</evidence>